<organism evidence="7">
    <name type="scientific">Candidatus Aciduliprofundum boonei</name>
    <dbReference type="NCBI Taxonomy" id="379547"/>
    <lineage>
        <taxon>Archaea</taxon>
        <taxon>Methanobacteriati</taxon>
        <taxon>Thermoplasmatota</taxon>
        <taxon>DHVE2 group</taxon>
        <taxon>Candidatus Aciduliprofundum</taxon>
    </lineage>
</organism>
<evidence type="ECO:0000256" key="4">
    <source>
        <dbReference type="ARBA" id="ARBA00022643"/>
    </source>
</evidence>
<reference evidence="7" key="1">
    <citation type="journal article" date="2020" name="mSystems">
        <title>Genome- and Community-Level Interaction Insights into Carbon Utilization and Element Cycling Functions of Hydrothermarchaeota in Hydrothermal Sediment.</title>
        <authorList>
            <person name="Zhou Z."/>
            <person name="Liu Y."/>
            <person name="Xu W."/>
            <person name="Pan J."/>
            <person name="Luo Z.H."/>
            <person name="Li M."/>
        </authorList>
    </citation>
    <scope>NUCLEOTIDE SEQUENCE [LARGE SCALE GENOMIC DNA]</scope>
    <source>
        <strain evidence="7">HyVt-85</strain>
    </source>
</reference>
<dbReference type="EMBL" id="DRTM01000025">
    <property type="protein sequence ID" value="HHE75558.1"/>
    <property type="molecule type" value="Genomic_DNA"/>
</dbReference>
<proteinExistence type="inferred from homology"/>
<evidence type="ECO:0000313" key="7">
    <source>
        <dbReference type="EMBL" id="HHE75558.1"/>
    </source>
</evidence>
<keyword evidence="3" id="KW-0285">Flavoprotein</keyword>
<evidence type="ECO:0000259" key="6">
    <source>
        <dbReference type="Pfam" id="PF00881"/>
    </source>
</evidence>
<dbReference type="CDD" id="cd02151">
    <property type="entry name" value="nitroreductase"/>
    <property type="match status" value="1"/>
</dbReference>
<keyword evidence="4" id="KW-0288">FMN</keyword>
<comment type="caution">
    <text evidence="7">The sequence shown here is derived from an EMBL/GenBank/DDBJ whole genome shotgun (WGS) entry which is preliminary data.</text>
</comment>
<evidence type="ECO:0000256" key="2">
    <source>
        <dbReference type="ARBA" id="ARBA00007118"/>
    </source>
</evidence>
<evidence type="ECO:0000256" key="3">
    <source>
        <dbReference type="ARBA" id="ARBA00022630"/>
    </source>
</evidence>
<keyword evidence="5" id="KW-0560">Oxidoreductase</keyword>
<dbReference type="GO" id="GO:0016491">
    <property type="term" value="F:oxidoreductase activity"/>
    <property type="evidence" value="ECO:0007669"/>
    <property type="project" value="UniProtKB-KW"/>
</dbReference>
<dbReference type="SUPFAM" id="SSF55469">
    <property type="entry name" value="FMN-dependent nitroreductase-like"/>
    <property type="match status" value="1"/>
</dbReference>
<evidence type="ECO:0000256" key="1">
    <source>
        <dbReference type="ARBA" id="ARBA00001917"/>
    </source>
</evidence>
<dbReference type="Proteomes" id="UP000886130">
    <property type="component" value="Unassembled WGS sequence"/>
</dbReference>
<dbReference type="InterPro" id="IPR029479">
    <property type="entry name" value="Nitroreductase"/>
</dbReference>
<name>A0A7J3TAH2_9ARCH</name>
<dbReference type="Gene3D" id="3.40.109.10">
    <property type="entry name" value="NADH Oxidase"/>
    <property type="match status" value="1"/>
</dbReference>
<protein>
    <submittedName>
        <fullName evidence="7">NAD(P)H nitroreductase</fullName>
    </submittedName>
</protein>
<sequence>MEFQEVIISRRSIREFEEKKVEKELISRILEMAFYSPSSHNRRPWYVIVVTSRELLEKLSYAKPHATPLKNASLALVICADENISDVWIEDSSIFAEHVQLAATNLALGSVWIQIRKRMHDENMTAENYVRSLLGIPSNIKVLCIIGIGYPAEKKEKHRKEEIKELKSRVKENHFSNLFPLEL</sequence>
<comment type="cofactor">
    <cofactor evidence="1">
        <name>FMN</name>
        <dbReference type="ChEBI" id="CHEBI:58210"/>
    </cofactor>
</comment>
<accession>A0A7J3TAH2</accession>
<comment type="similarity">
    <text evidence="2">Belongs to the nitroreductase family.</text>
</comment>
<dbReference type="PANTHER" id="PTHR43673">
    <property type="entry name" value="NAD(P)H NITROREDUCTASE YDGI-RELATED"/>
    <property type="match status" value="1"/>
</dbReference>
<dbReference type="AlphaFoldDB" id="A0A7J3TAH2"/>
<gene>
    <name evidence="7" type="ORF">ENL31_00325</name>
</gene>
<dbReference type="InterPro" id="IPR000415">
    <property type="entry name" value="Nitroreductase-like"/>
</dbReference>
<feature type="domain" description="Nitroreductase" evidence="6">
    <location>
        <begin position="8"/>
        <end position="61"/>
    </location>
</feature>
<dbReference type="PANTHER" id="PTHR43673:SF2">
    <property type="entry name" value="NITROREDUCTASE"/>
    <property type="match status" value="1"/>
</dbReference>
<feature type="domain" description="Nitroreductase" evidence="6">
    <location>
        <begin position="80"/>
        <end position="150"/>
    </location>
</feature>
<dbReference type="Pfam" id="PF00881">
    <property type="entry name" value="Nitroreductase"/>
    <property type="match status" value="2"/>
</dbReference>
<evidence type="ECO:0000256" key="5">
    <source>
        <dbReference type="ARBA" id="ARBA00023002"/>
    </source>
</evidence>